<dbReference type="RefSeq" id="XP_059605154.1">
    <property type="nucleotide sequence ID" value="XM_059746318.1"/>
</dbReference>
<dbReference type="GeneID" id="84590337"/>
<reference evidence="1" key="2">
    <citation type="submission" date="2025-08" db="UniProtKB">
        <authorList>
            <consortium name="RefSeq"/>
        </authorList>
    </citation>
    <scope>IDENTIFICATION</scope>
</reference>
<reference evidence="1" key="1">
    <citation type="submission" date="2025-02" db="EMBL/GenBank/DDBJ databases">
        <authorList>
            <consortium name="NCBI Genome Project"/>
        </authorList>
    </citation>
    <scope>NUCLEOTIDE SEQUENCE</scope>
</reference>
<sequence length="190" mass="20537">MLMVDSCPLFPAQTDQTKLLSFPYTSSSGIPSHLNLQPPLSTAIPCSGMMLTQLRPSPTGQPLHVHHLGQLLSLKITSSINIYTVAASCKLVSTPPSSPPGWSRDGGEKEAELGINALPDVTTTWFDQLDSGRPIACPTTPAHLQMRNNTTSRLGHVAGSPHCQYSETRQASSLRLFHQIIPTEWVECPG</sequence>
<gene>
    <name evidence="1" type="ORF">An02g05710</name>
</gene>
<accession>A0AAJ8BWJ6</accession>
<dbReference type="VEuPathDB" id="FungiDB:An02g05710"/>
<dbReference type="AlphaFoldDB" id="A0AAJ8BWJ6"/>
<protein>
    <submittedName>
        <fullName evidence="1">Uncharacterized protein</fullName>
    </submittedName>
</protein>
<organism evidence="1">
    <name type="scientific">Aspergillus niger</name>
    <dbReference type="NCBI Taxonomy" id="5061"/>
    <lineage>
        <taxon>Eukaryota</taxon>
        <taxon>Fungi</taxon>
        <taxon>Dikarya</taxon>
        <taxon>Ascomycota</taxon>
        <taxon>Pezizomycotina</taxon>
        <taxon>Eurotiomycetes</taxon>
        <taxon>Eurotiomycetidae</taxon>
        <taxon>Eurotiales</taxon>
        <taxon>Aspergillaceae</taxon>
        <taxon>Aspergillus</taxon>
        <taxon>Aspergillus subgen. Circumdati</taxon>
    </lineage>
</organism>
<name>A0AAJ8BWJ6_ASPNG</name>
<dbReference type="KEGG" id="ang:An02g05710"/>
<evidence type="ECO:0000313" key="1">
    <source>
        <dbReference type="RefSeq" id="XP_059605154.1"/>
    </source>
</evidence>
<proteinExistence type="predicted"/>